<proteinExistence type="predicted"/>
<sequence>MVEIVDTLRSGRPLNVEGPMWLAQLWLNTVFEKYMEVDGTPRVGAIEGVRLSGLRPSFTVHNTQSGNFWSVFRKFLQAKQMESEEFDFMPFAERHHKTNWFRTIRFDVKHENEQTQCLSDERWAEFTCAQMFPVGFPQYKKEKFSFEARLHVPHLMAQQMGFAQAIPALIALNKEAQIHRLDIQSAEEITSLVYENDSRKEQYKPIKELRKILSMPRRHVRNLRTPPQTKATLSGSRESTRGLASAPSEVSSSARPSKENFSEDIKIHSEKSKASQEASSSPSSATNPKVQKAEGNQEHDHDDDKVEDPKPDSSSHSFASLHSDSDLNVDDLIFELKKATSPTIIENKGHFDSVNKTITPVLVNKVLEQTIPNKEFPEEDVAPLKAIQGLVKNLRNSTENIEKCEARIVELDKDMKLLLKSETNFKGARSKLDAEAQSAAEKLAELTLHKTQLKAELAGIEQEIANAKAQEQAL</sequence>
<keyword evidence="1" id="KW-0175">Coiled coil</keyword>
<feature type="region of interest" description="Disordered" evidence="2">
    <location>
        <begin position="217"/>
        <end position="322"/>
    </location>
</feature>
<gene>
    <name evidence="3" type="ORF">PIB30_070660</name>
</gene>
<evidence type="ECO:0000256" key="1">
    <source>
        <dbReference type="SAM" id="Coils"/>
    </source>
</evidence>
<accession>A0ABU6SQ83</accession>
<dbReference type="EMBL" id="JASCZI010061215">
    <property type="protein sequence ID" value="MED6138048.1"/>
    <property type="molecule type" value="Genomic_DNA"/>
</dbReference>
<evidence type="ECO:0000313" key="3">
    <source>
        <dbReference type="EMBL" id="MED6138048.1"/>
    </source>
</evidence>
<dbReference type="Proteomes" id="UP001341840">
    <property type="component" value="Unassembled WGS sequence"/>
</dbReference>
<evidence type="ECO:0000313" key="4">
    <source>
        <dbReference type="Proteomes" id="UP001341840"/>
    </source>
</evidence>
<feature type="compositionally biased region" description="Polar residues" evidence="2">
    <location>
        <begin position="225"/>
        <end position="237"/>
    </location>
</feature>
<name>A0ABU6SQ83_9FABA</name>
<feature type="coiled-coil region" evidence="1">
    <location>
        <begin position="387"/>
        <end position="470"/>
    </location>
</feature>
<reference evidence="3 4" key="1">
    <citation type="journal article" date="2023" name="Plants (Basel)">
        <title>Bridging the Gap: Combining Genomics and Transcriptomics Approaches to Understand Stylosanthes scabra, an Orphan Legume from the Brazilian Caatinga.</title>
        <authorList>
            <person name="Ferreira-Neto J.R.C."/>
            <person name="da Silva M.D."/>
            <person name="Binneck E."/>
            <person name="de Melo N.F."/>
            <person name="da Silva R.H."/>
            <person name="de Melo A.L.T.M."/>
            <person name="Pandolfi V."/>
            <person name="Bustamante F.O."/>
            <person name="Brasileiro-Vidal A.C."/>
            <person name="Benko-Iseppon A.M."/>
        </authorList>
    </citation>
    <scope>NUCLEOTIDE SEQUENCE [LARGE SCALE GENOMIC DNA]</scope>
    <source>
        <tissue evidence="3">Leaves</tissue>
    </source>
</reference>
<comment type="caution">
    <text evidence="3">The sequence shown here is derived from an EMBL/GenBank/DDBJ whole genome shotgun (WGS) entry which is preliminary data.</text>
</comment>
<feature type="compositionally biased region" description="Basic and acidic residues" evidence="2">
    <location>
        <begin position="291"/>
        <end position="313"/>
    </location>
</feature>
<evidence type="ECO:0008006" key="5">
    <source>
        <dbReference type="Google" id="ProtNLM"/>
    </source>
</evidence>
<evidence type="ECO:0000256" key="2">
    <source>
        <dbReference type="SAM" id="MobiDB-lite"/>
    </source>
</evidence>
<protein>
    <recommendedName>
        <fullName evidence="5">Aminotransferase-like plant mobile domain-containing protein</fullName>
    </recommendedName>
</protein>
<organism evidence="3 4">
    <name type="scientific">Stylosanthes scabra</name>
    <dbReference type="NCBI Taxonomy" id="79078"/>
    <lineage>
        <taxon>Eukaryota</taxon>
        <taxon>Viridiplantae</taxon>
        <taxon>Streptophyta</taxon>
        <taxon>Embryophyta</taxon>
        <taxon>Tracheophyta</taxon>
        <taxon>Spermatophyta</taxon>
        <taxon>Magnoliopsida</taxon>
        <taxon>eudicotyledons</taxon>
        <taxon>Gunneridae</taxon>
        <taxon>Pentapetalae</taxon>
        <taxon>rosids</taxon>
        <taxon>fabids</taxon>
        <taxon>Fabales</taxon>
        <taxon>Fabaceae</taxon>
        <taxon>Papilionoideae</taxon>
        <taxon>50 kb inversion clade</taxon>
        <taxon>dalbergioids sensu lato</taxon>
        <taxon>Dalbergieae</taxon>
        <taxon>Pterocarpus clade</taxon>
        <taxon>Stylosanthes</taxon>
    </lineage>
</organism>
<keyword evidence="4" id="KW-1185">Reference proteome</keyword>
<feature type="compositionally biased region" description="Low complexity" evidence="2">
    <location>
        <begin position="275"/>
        <end position="285"/>
    </location>
</feature>
<feature type="compositionally biased region" description="Basic and acidic residues" evidence="2">
    <location>
        <begin position="256"/>
        <end position="274"/>
    </location>
</feature>